<comment type="caution">
    <text evidence="8">The sequence shown here is derived from an EMBL/GenBank/DDBJ whole genome shotgun (WGS) entry which is preliminary data.</text>
</comment>
<dbReference type="Pfam" id="PF02263">
    <property type="entry name" value="GBP"/>
    <property type="match status" value="1"/>
</dbReference>
<organism evidence="8 9">
    <name type="scientific">Phytophthora nicotianae</name>
    <name type="common">Potato buckeye rot agent</name>
    <name type="synonym">Phytophthora parasitica</name>
    <dbReference type="NCBI Taxonomy" id="4792"/>
    <lineage>
        <taxon>Eukaryota</taxon>
        <taxon>Sar</taxon>
        <taxon>Stramenopiles</taxon>
        <taxon>Oomycota</taxon>
        <taxon>Peronosporomycetes</taxon>
        <taxon>Peronosporales</taxon>
        <taxon>Peronosporaceae</taxon>
        <taxon>Phytophthora</taxon>
    </lineage>
</organism>
<gene>
    <name evidence="8" type="ORF">AM588_10004626</name>
</gene>
<protein>
    <recommendedName>
        <fullName evidence="7">GB1/RHD3-type G domain-containing protein</fullName>
    </recommendedName>
</protein>
<evidence type="ECO:0000259" key="7">
    <source>
        <dbReference type="PROSITE" id="PS51715"/>
    </source>
</evidence>
<evidence type="ECO:0000256" key="5">
    <source>
        <dbReference type="SAM" id="Coils"/>
    </source>
</evidence>
<feature type="region of interest" description="Disordered" evidence="6">
    <location>
        <begin position="265"/>
        <end position="303"/>
    </location>
</feature>
<dbReference type="Pfam" id="PF05833">
    <property type="entry name" value="NFACT_N"/>
    <property type="match status" value="1"/>
</dbReference>
<dbReference type="PROSITE" id="PS51715">
    <property type="entry name" value="G_GB1_RHD3"/>
    <property type="match status" value="1"/>
</dbReference>
<evidence type="ECO:0000256" key="3">
    <source>
        <dbReference type="ARBA" id="ARBA00023134"/>
    </source>
</evidence>
<feature type="region of interest" description="Disordered" evidence="6">
    <location>
        <begin position="676"/>
        <end position="705"/>
    </location>
</feature>
<dbReference type="Gene3D" id="3.40.50.300">
    <property type="entry name" value="P-loop containing nucleotide triphosphate hydrolases"/>
    <property type="match status" value="1"/>
</dbReference>
<name>A0A0W8D4K1_PHYNI</name>
<dbReference type="InterPro" id="IPR003191">
    <property type="entry name" value="Guanylate-bd/ATL_C"/>
</dbReference>
<dbReference type="EMBL" id="LNFP01000596">
    <property type="protein sequence ID" value="KUF91310.1"/>
    <property type="molecule type" value="Genomic_DNA"/>
</dbReference>
<dbReference type="SUPFAM" id="SSF52540">
    <property type="entry name" value="P-loop containing nucleoside triphosphate hydrolases"/>
    <property type="match status" value="1"/>
</dbReference>
<dbReference type="Pfam" id="PF02841">
    <property type="entry name" value="GBP_C"/>
    <property type="match status" value="1"/>
</dbReference>
<feature type="domain" description="GB1/RHD3-type G" evidence="7">
    <location>
        <begin position="309"/>
        <end position="610"/>
    </location>
</feature>
<dbReference type="SUPFAM" id="SSF48340">
    <property type="entry name" value="Interferon-induced guanylate-binding protein 1 (GBP1), C-terminal domain"/>
    <property type="match status" value="1"/>
</dbReference>
<dbReference type="Gene3D" id="2.30.310.10">
    <property type="entry name" value="ibrinogen binding protein from staphylococcus aureus domain"/>
    <property type="match status" value="1"/>
</dbReference>
<feature type="coiled-coil region" evidence="5">
    <location>
        <begin position="844"/>
        <end position="1147"/>
    </location>
</feature>
<feature type="compositionally biased region" description="Low complexity" evidence="6">
    <location>
        <begin position="290"/>
        <end position="301"/>
    </location>
</feature>
<dbReference type="Gene3D" id="1.20.1000.10">
    <property type="entry name" value="Guanylate-binding protein, C-terminal domain"/>
    <property type="match status" value="1"/>
</dbReference>
<dbReference type="InterPro" id="IPR036543">
    <property type="entry name" value="Guanylate-bd_C_sf"/>
</dbReference>
<evidence type="ECO:0000256" key="1">
    <source>
        <dbReference type="ARBA" id="ARBA00022741"/>
    </source>
</evidence>
<accession>A0A0W8D4K1</accession>
<evidence type="ECO:0000256" key="2">
    <source>
        <dbReference type="ARBA" id="ARBA00022801"/>
    </source>
</evidence>
<proteinExistence type="inferred from homology"/>
<dbReference type="GO" id="GO:0005525">
    <property type="term" value="F:GTP binding"/>
    <property type="evidence" value="ECO:0007669"/>
    <property type="project" value="UniProtKB-KW"/>
</dbReference>
<keyword evidence="1" id="KW-0547">Nucleotide-binding</keyword>
<feature type="compositionally biased region" description="Acidic residues" evidence="6">
    <location>
        <begin position="277"/>
        <end position="289"/>
    </location>
</feature>
<evidence type="ECO:0000313" key="9">
    <source>
        <dbReference type="Proteomes" id="UP000054636"/>
    </source>
</evidence>
<reference evidence="8 9" key="1">
    <citation type="submission" date="2015-11" db="EMBL/GenBank/DDBJ databases">
        <title>Genomes and virulence difference between two physiological races of Phytophthora nicotianae.</title>
        <authorList>
            <person name="Liu H."/>
            <person name="Ma X."/>
            <person name="Yu H."/>
            <person name="Fang D."/>
            <person name="Li Y."/>
            <person name="Wang X."/>
            <person name="Wang W."/>
            <person name="Dong Y."/>
            <person name="Xiao B."/>
        </authorList>
    </citation>
    <scope>NUCLEOTIDE SEQUENCE [LARGE SCALE GENOMIC DNA]</scope>
    <source>
        <strain evidence="9">race 1</strain>
    </source>
</reference>
<comment type="similarity">
    <text evidence="4">Belongs to the TRAFAC class dynamin-like GTPase superfamily. GB1/RHD3 GTPase family.</text>
</comment>
<dbReference type="InterPro" id="IPR015894">
    <property type="entry name" value="Guanylate-bd_N"/>
</dbReference>
<dbReference type="InterPro" id="IPR027417">
    <property type="entry name" value="P-loop_NTPase"/>
</dbReference>
<sequence length="1183" mass="132968">MKKTRMSIDDIHAMVGSIRANVVNMRVTNIYDVQGQATAVQPRHISSSCTNPRSQGISTARVGQFTMKLRKHLRGKRLSALTQLEGDRVVDFTFGQGALKCHLILELYASGNIILTDGDYRILSLLRTHRFDENVKMAVKQEYPVQLLGDQEKQRGIQTTEQLTEFVNRWFEEQEAKAAIAVPGKTQKKKKAQTIKQLLLVKESTFGGLGPVIIEHCLVRADISPTLKIKNAAEFTALGEDKLAALLAAIQEGWKLLERLRDEQTSVNGPVPVQNDDTAEAGDSDEEDAAPTTTKTSSTTSQNLLESLTEPVAIVCLAGQYRTGKSFFLNQLASRPNDLPWINSIEESTVSNSNLSNGSASSKIDGFRVGPTTESCTRGIWLWAPQPPVRNPAGQLVLFLDTEGMASTDNDESYDAKIFSLGLLLSSLFVFNTMGVIDEGAIDRLYLVSELTKHVCVSAHPGTSSNSFGERAASPEESTLSGDKLEESRALAPHFPPFVWLLRDFLLDMQIDGNDLTANQYLENALDARDVSTTASESTKLRQVERNRTRASIRVLFGRRECLTLVRPVTDERDLRRAAELSDAELRPEFVEQMSAIRRRLLSSVTAKELLGKTLNGPQVAQLVRCYTDTMNSGAVPDIKAAWEYVSDATCQAALAAAIELYDSLMEATSGKKPVKKVNYEGDSEDTDEVEEDTDEGGSDEAESGPKILSQAEFEAIYKDAQEQALMLFKVRSVEGASRAVCFQKLKQHMHTQRTTLITQLQKRSSKFCVKALAKLHAKFLTRPLAAGAWDAAANKEEAFQATMKVLEEVYDRKARGPAKKKAFYQFLRVDSLEFFEALFQRMANNHAQEKAEWNHTLEQLEQKHTNEKMEWKQQLQEKSMEVHQLLETKAHLEDKVASQTERLSELQQASQQQVAAIADLENECKTLNQKIEQLHGLAAELTKELEKTQLRLQHKEEALAKVEAEAQSTKQELTRQVESLRSTHQAEKEEWIRRAADQTAERAMLQKQLKKAELDAQQQEREMELLDTERQQLQQLYESEVDARTQLAKDYEGLRGDNDELERRLKQSATQQLGLKQAAEREQARLEARLQRIQIQLGRLEGDREVEEVLRDCVTDVVRLADEGRIITLQEERRMLQEQLGDLHEKISTLPDFYVRQIFCAPEPVSSFFDALTSVVGDPSKW</sequence>
<feature type="compositionally biased region" description="Acidic residues" evidence="6">
    <location>
        <begin position="682"/>
        <end position="703"/>
    </location>
</feature>
<keyword evidence="5" id="KW-0175">Coiled coil</keyword>
<dbReference type="FunFam" id="3.40.50.300:FF:002581">
    <property type="entry name" value="Guanylate-binding protein 4"/>
    <property type="match status" value="1"/>
</dbReference>
<evidence type="ECO:0000256" key="6">
    <source>
        <dbReference type="SAM" id="MobiDB-lite"/>
    </source>
</evidence>
<dbReference type="InterPro" id="IPR030386">
    <property type="entry name" value="G_GB1_RHD3_dom"/>
</dbReference>
<evidence type="ECO:0000256" key="4">
    <source>
        <dbReference type="PROSITE-ProRule" id="PRU01052"/>
    </source>
</evidence>
<dbReference type="GO" id="GO:0003924">
    <property type="term" value="F:GTPase activity"/>
    <property type="evidence" value="ECO:0007669"/>
    <property type="project" value="InterPro"/>
</dbReference>
<dbReference type="AlphaFoldDB" id="A0A0W8D4K1"/>
<keyword evidence="2" id="KW-0378">Hydrolase</keyword>
<keyword evidence="3" id="KW-0342">GTP-binding</keyword>
<dbReference type="PANTHER" id="PTHR10751">
    <property type="entry name" value="GUANYLATE BINDING PROTEIN"/>
    <property type="match status" value="1"/>
</dbReference>
<dbReference type="Proteomes" id="UP000054636">
    <property type="component" value="Unassembled WGS sequence"/>
</dbReference>
<evidence type="ECO:0000313" key="8">
    <source>
        <dbReference type="EMBL" id="KUF91310.1"/>
    </source>
</evidence>
<feature type="region of interest" description="Disordered" evidence="6">
    <location>
        <begin position="462"/>
        <end position="484"/>
    </location>
</feature>